<dbReference type="Proteomes" id="UP000264353">
    <property type="component" value="Chromosome A1"/>
</dbReference>
<protein>
    <recommendedName>
        <fullName evidence="1">Dilute domain-containing protein</fullName>
    </recommendedName>
</protein>
<sequence length="202" mass="23161">MSVSLTRPSHGSDTHSSPFLVRKVLTQIFSFINVQLFNRFFQGSLASKIPLFSKHVQYSTNQMFPLQQSFVGRECCSFSNGEYVKAVLYELEHWCFKATDEYAGSSWDELKHIRQAIGFLVIHQKPKKTLDEISHDLCPVLSIQQLICWCHRRNKTRKVNRATQLSRIPRKSNPFRSNTVAVMPARPANKRAVKSVPNPAPQ</sequence>
<dbReference type="Pfam" id="PF01843">
    <property type="entry name" value="DIL"/>
    <property type="match status" value="1"/>
</dbReference>
<reference evidence="2 3" key="1">
    <citation type="submission" date="2018-06" db="EMBL/GenBank/DDBJ databases">
        <title>WGS assembly of Brassica rapa FPsc.</title>
        <authorList>
            <person name="Bowman J."/>
            <person name="Kohchi T."/>
            <person name="Yamato K."/>
            <person name="Jenkins J."/>
            <person name="Shu S."/>
            <person name="Ishizaki K."/>
            <person name="Yamaoka S."/>
            <person name="Nishihama R."/>
            <person name="Nakamura Y."/>
            <person name="Berger F."/>
            <person name="Adam C."/>
            <person name="Aki S."/>
            <person name="Althoff F."/>
            <person name="Araki T."/>
            <person name="Arteaga-Vazquez M."/>
            <person name="Balasubrmanian S."/>
            <person name="Bauer D."/>
            <person name="Boehm C."/>
            <person name="Briginshaw L."/>
            <person name="Caballero-Perez J."/>
            <person name="Catarino B."/>
            <person name="Chen F."/>
            <person name="Chiyoda S."/>
            <person name="Chovatia M."/>
            <person name="Davies K."/>
            <person name="Delmans M."/>
            <person name="Demura T."/>
            <person name="Dierschke T."/>
            <person name="Dolan L."/>
            <person name="Dorantes-Acosta A."/>
            <person name="Eklund D."/>
            <person name="Florent S."/>
            <person name="Flores-Sandoval E."/>
            <person name="Fujiyama A."/>
            <person name="Fukuzawa H."/>
            <person name="Galik B."/>
            <person name="Grimanelli D."/>
            <person name="Grimwood J."/>
            <person name="Grossniklaus U."/>
            <person name="Hamada T."/>
            <person name="Haseloff J."/>
            <person name="Hetherington A."/>
            <person name="Higo A."/>
            <person name="Hirakawa Y."/>
            <person name="Hundley H."/>
            <person name="Ikeda Y."/>
            <person name="Inoue K."/>
            <person name="Inoue S."/>
            <person name="Ishida S."/>
            <person name="Jia Q."/>
            <person name="Kakita M."/>
            <person name="Kanazawa T."/>
            <person name="Kawai Y."/>
            <person name="Kawashima T."/>
            <person name="Kennedy M."/>
            <person name="Kinose K."/>
            <person name="Kinoshita T."/>
            <person name="Kohara Y."/>
            <person name="Koide E."/>
            <person name="Komatsu K."/>
            <person name="Kopischke S."/>
            <person name="Kubo M."/>
            <person name="Kyozuka J."/>
            <person name="Lagercrantz U."/>
            <person name="Lin S."/>
            <person name="Lindquist E."/>
            <person name="Lipzen A."/>
            <person name="Lu C."/>
            <person name="Luna E."/>
            <person name="Martienssen R."/>
            <person name="Minamino N."/>
            <person name="Mizutani M."/>
            <person name="Mizutani M."/>
            <person name="Mochizuki N."/>
            <person name="Monte I."/>
            <person name="Mosher R."/>
            <person name="Nagasaki H."/>
            <person name="Nakagami H."/>
            <person name="Naramoto S."/>
            <person name="Nishitani K."/>
            <person name="Ohtani M."/>
            <person name="Okamoto T."/>
            <person name="Okumura M."/>
            <person name="Phillips J."/>
            <person name="Pollak B."/>
            <person name="Reinders A."/>
            <person name="Roevekamp M."/>
            <person name="Sano R."/>
            <person name="Sawa S."/>
            <person name="Schmid M."/>
            <person name="Shirakawa M."/>
            <person name="Solano R."/>
            <person name="Spunde A."/>
            <person name="Suetsugu N."/>
            <person name="Sugano S."/>
            <person name="Sugiyama A."/>
            <person name="Sun R."/>
            <person name="Suzuki Y."/>
            <person name="Takenaka M."/>
            <person name="Takezawa D."/>
            <person name="Tomogane H."/>
            <person name="Tsuzuki M."/>
            <person name="Ueda T."/>
            <person name="Umeda M."/>
            <person name="Ward J."/>
            <person name="Watanabe Y."/>
            <person name="Yazaki K."/>
            <person name="Yokoyama R."/>
            <person name="Yoshitake Y."/>
            <person name="Yotsui I."/>
            <person name="Zachgo S."/>
            <person name="Schmutz J."/>
        </authorList>
    </citation>
    <scope>NUCLEOTIDE SEQUENCE [LARGE SCALE GENOMIC DNA]</scope>
    <source>
        <strain evidence="3">cv. B-3</strain>
    </source>
</reference>
<gene>
    <name evidence="2" type="ORF">BRARA_A03090</name>
</gene>
<dbReference type="PROSITE" id="PS51126">
    <property type="entry name" value="DILUTE"/>
    <property type="match status" value="1"/>
</dbReference>
<dbReference type="PANTHER" id="PTHR16027">
    <property type="entry name" value="DILUTE DOMAIN-CONTAINING PROTEIN YPR089W"/>
    <property type="match status" value="1"/>
</dbReference>
<dbReference type="PANTHER" id="PTHR16027:SF6">
    <property type="entry name" value="DILUTE DOMAIN-CONTAINING PROTEIN"/>
    <property type="match status" value="1"/>
</dbReference>
<organism evidence="2 3">
    <name type="scientific">Brassica campestris</name>
    <name type="common">Field mustard</name>
    <dbReference type="NCBI Taxonomy" id="3711"/>
    <lineage>
        <taxon>Eukaryota</taxon>
        <taxon>Viridiplantae</taxon>
        <taxon>Streptophyta</taxon>
        <taxon>Embryophyta</taxon>
        <taxon>Tracheophyta</taxon>
        <taxon>Spermatophyta</taxon>
        <taxon>Magnoliopsida</taxon>
        <taxon>eudicotyledons</taxon>
        <taxon>Gunneridae</taxon>
        <taxon>Pentapetalae</taxon>
        <taxon>rosids</taxon>
        <taxon>malvids</taxon>
        <taxon>Brassicales</taxon>
        <taxon>Brassicaceae</taxon>
        <taxon>Brassiceae</taxon>
        <taxon>Brassica</taxon>
    </lineage>
</organism>
<dbReference type="EMBL" id="CM010628">
    <property type="protein sequence ID" value="RID80428.1"/>
    <property type="molecule type" value="Genomic_DNA"/>
</dbReference>
<accession>A0A398AUE1</accession>
<evidence type="ECO:0000313" key="3">
    <source>
        <dbReference type="Proteomes" id="UP000264353"/>
    </source>
</evidence>
<name>A0A398AUE1_BRACM</name>
<evidence type="ECO:0000259" key="1">
    <source>
        <dbReference type="PROSITE" id="PS51126"/>
    </source>
</evidence>
<dbReference type="SMART" id="SM01132">
    <property type="entry name" value="DIL"/>
    <property type="match status" value="1"/>
</dbReference>
<feature type="domain" description="Dilute" evidence="1">
    <location>
        <begin position="1"/>
        <end position="170"/>
    </location>
</feature>
<dbReference type="InterPro" id="IPR052072">
    <property type="entry name" value="Vascular_dev_regulator"/>
</dbReference>
<evidence type="ECO:0000313" key="2">
    <source>
        <dbReference type="EMBL" id="RID80428.1"/>
    </source>
</evidence>
<proteinExistence type="predicted"/>
<dbReference type="InterPro" id="IPR002710">
    <property type="entry name" value="Dilute_dom"/>
</dbReference>
<dbReference type="AlphaFoldDB" id="A0A398AUE1"/>